<feature type="domain" description="N-acetyltransferase" evidence="1">
    <location>
        <begin position="8"/>
        <end position="178"/>
    </location>
</feature>
<dbReference type="PROSITE" id="PS51186">
    <property type="entry name" value="GNAT"/>
    <property type="match status" value="1"/>
</dbReference>
<comment type="caution">
    <text evidence="2">The sequence shown here is derived from an EMBL/GenBank/DDBJ whole genome shotgun (WGS) entry which is preliminary data.</text>
</comment>
<dbReference type="Gene3D" id="3.40.630.30">
    <property type="match status" value="1"/>
</dbReference>
<dbReference type="RefSeq" id="WP_166215114.1">
    <property type="nucleotide sequence ID" value="NZ_CP088285.1"/>
</dbReference>
<name>A0A974A3Y8_9BRAD</name>
<dbReference type="InterPro" id="IPR000182">
    <property type="entry name" value="GNAT_dom"/>
</dbReference>
<dbReference type="InterPro" id="IPR016181">
    <property type="entry name" value="Acyl_CoA_acyltransferase"/>
</dbReference>
<gene>
    <name evidence="2" type="ORF">HAP48_033065</name>
</gene>
<dbReference type="PANTHER" id="PTHR43792">
    <property type="entry name" value="GNAT FAMILY, PUTATIVE (AFU_ORTHOLOGUE AFUA_3G00765)-RELATED-RELATED"/>
    <property type="match status" value="1"/>
</dbReference>
<dbReference type="AlphaFoldDB" id="A0A974A3Y8"/>
<dbReference type="GO" id="GO:0016747">
    <property type="term" value="F:acyltransferase activity, transferring groups other than amino-acyl groups"/>
    <property type="evidence" value="ECO:0007669"/>
    <property type="project" value="InterPro"/>
</dbReference>
<accession>A0A974A3Y8</accession>
<dbReference type="InterPro" id="IPR051531">
    <property type="entry name" value="N-acetyltransferase"/>
</dbReference>
<dbReference type="PANTHER" id="PTHR43792:SF1">
    <property type="entry name" value="N-ACETYLTRANSFERASE DOMAIN-CONTAINING PROTEIN"/>
    <property type="match status" value="1"/>
</dbReference>
<dbReference type="SUPFAM" id="SSF55729">
    <property type="entry name" value="Acyl-CoA N-acyltransferases (Nat)"/>
    <property type="match status" value="1"/>
</dbReference>
<evidence type="ECO:0000259" key="1">
    <source>
        <dbReference type="PROSITE" id="PS51186"/>
    </source>
</evidence>
<protein>
    <submittedName>
        <fullName evidence="2">GNAT family N-acetyltransferase</fullName>
    </submittedName>
</protein>
<proteinExistence type="predicted"/>
<dbReference type="Pfam" id="PF13302">
    <property type="entry name" value="Acetyltransf_3"/>
    <property type="match status" value="1"/>
</dbReference>
<reference evidence="2" key="1">
    <citation type="submission" date="2020-06" db="EMBL/GenBank/DDBJ databases">
        <title>Whole Genome Sequence of Bradyrhizobium sp. Strain 1S1.</title>
        <authorList>
            <person name="Bromfield E.S.P."/>
            <person name="Cloutier S."/>
        </authorList>
    </citation>
    <scope>NUCLEOTIDE SEQUENCE [LARGE SCALE GENOMIC DNA]</scope>
    <source>
        <strain evidence="2">1S1</strain>
    </source>
</reference>
<organism evidence="2">
    <name type="scientific">Bradyrhizobium septentrionale</name>
    <dbReference type="NCBI Taxonomy" id="1404411"/>
    <lineage>
        <taxon>Bacteria</taxon>
        <taxon>Pseudomonadati</taxon>
        <taxon>Pseudomonadota</taxon>
        <taxon>Alphaproteobacteria</taxon>
        <taxon>Hyphomicrobiales</taxon>
        <taxon>Nitrobacteraceae</taxon>
        <taxon>Bradyrhizobium</taxon>
    </lineage>
</organism>
<dbReference type="EMBL" id="JAAOLE020000001">
    <property type="protein sequence ID" value="NVI47700.1"/>
    <property type="molecule type" value="Genomic_DNA"/>
</dbReference>
<sequence length="188" mass="21427">MRLSTHRLTLQTWRETDRARFAEMSADPAVMQHLRPLPTRESSDAWVDFQIEHQSTHGFCMWAVELSPSGTFVGAVGLLVVNFPAHFTPTVEVGWRLARACWGQGLATEAGRKALEFGFRELGLPEIVAHASDHNTRSLRVMSRLGMSHYPADDFDHPRVKESDPLRRQALYRLKRNDWPGTAEPPRR</sequence>
<evidence type="ECO:0000313" key="2">
    <source>
        <dbReference type="EMBL" id="NVI47700.1"/>
    </source>
</evidence>